<gene>
    <name evidence="4" type="ORF">B9N55_02360</name>
</gene>
<comment type="caution">
    <text evidence="4">The sequence shown here is derived from an EMBL/GenBank/DDBJ whole genome shotgun (WGS) entry which is preliminary data.</text>
</comment>
<organism evidence="4 5">
    <name type="scientific">Finegoldia magna</name>
    <name type="common">Peptostreptococcus magnus</name>
    <dbReference type="NCBI Taxonomy" id="1260"/>
    <lineage>
        <taxon>Bacteria</taxon>
        <taxon>Bacillati</taxon>
        <taxon>Bacillota</taxon>
        <taxon>Tissierellia</taxon>
        <taxon>Tissierellales</taxon>
        <taxon>Peptoniphilaceae</taxon>
        <taxon>Finegoldia</taxon>
    </lineage>
</organism>
<dbReference type="PANTHER" id="PTHR46401">
    <property type="entry name" value="GLYCOSYLTRANSFERASE WBBK-RELATED"/>
    <property type="match status" value="1"/>
</dbReference>
<dbReference type="AlphaFoldDB" id="A0A233VMV8"/>
<evidence type="ECO:0000313" key="4">
    <source>
        <dbReference type="EMBL" id="OXZ33732.1"/>
    </source>
</evidence>
<accession>A0A233VMV8</accession>
<dbReference type="CDD" id="cd03801">
    <property type="entry name" value="GT4_PimA-like"/>
    <property type="match status" value="1"/>
</dbReference>
<evidence type="ECO:0000259" key="2">
    <source>
        <dbReference type="Pfam" id="PF00534"/>
    </source>
</evidence>
<name>A0A233VMV8_FINMA</name>
<protein>
    <submittedName>
        <fullName evidence="4">Glycosyl transferase</fullName>
    </submittedName>
</protein>
<dbReference type="EMBL" id="NDYE01000005">
    <property type="protein sequence ID" value="OXZ33732.1"/>
    <property type="molecule type" value="Genomic_DNA"/>
</dbReference>
<dbReference type="InterPro" id="IPR001296">
    <property type="entry name" value="Glyco_trans_1"/>
</dbReference>
<dbReference type="PANTHER" id="PTHR46401:SF2">
    <property type="entry name" value="GLYCOSYLTRANSFERASE WBBK-RELATED"/>
    <property type="match status" value="1"/>
</dbReference>
<dbReference type="SUPFAM" id="SSF53756">
    <property type="entry name" value="UDP-Glycosyltransferase/glycogen phosphorylase"/>
    <property type="match status" value="1"/>
</dbReference>
<feature type="domain" description="Glycosyltransferase subfamily 4-like N-terminal" evidence="3">
    <location>
        <begin position="95"/>
        <end position="195"/>
    </location>
</feature>
<dbReference type="InterPro" id="IPR028098">
    <property type="entry name" value="Glyco_trans_4-like_N"/>
</dbReference>
<evidence type="ECO:0000313" key="5">
    <source>
        <dbReference type="Proteomes" id="UP000215546"/>
    </source>
</evidence>
<reference evidence="5" key="1">
    <citation type="submission" date="2017-04" db="EMBL/GenBank/DDBJ databases">
        <title>Finegoldia magna isolated from orthopedic joint implant-associated infections.</title>
        <authorList>
            <person name="Bjorklund S."/>
            <person name="Bruggemann H."/>
            <person name="Jensen A."/>
            <person name="Hellmark B."/>
            <person name="Soderquist B."/>
        </authorList>
    </citation>
    <scope>NUCLEOTIDE SEQUENCE [LARGE SCALE GENOMIC DNA]</scope>
    <source>
        <strain evidence="5">12T273</strain>
    </source>
</reference>
<dbReference type="RefSeq" id="WP_094208137.1">
    <property type="nucleotide sequence ID" value="NZ_NDYE01000005.1"/>
</dbReference>
<dbReference type="Pfam" id="PF00534">
    <property type="entry name" value="Glycos_transf_1"/>
    <property type="match status" value="1"/>
</dbReference>
<dbReference type="Gene3D" id="3.40.50.2000">
    <property type="entry name" value="Glycogen Phosphorylase B"/>
    <property type="match status" value="2"/>
</dbReference>
<keyword evidence="1 4" id="KW-0808">Transferase</keyword>
<dbReference type="GO" id="GO:0016757">
    <property type="term" value="F:glycosyltransferase activity"/>
    <property type="evidence" value="ECO:0007669"/>
    <property type="project" value="InterPro"/>
</dbReference>
<proteinExistence type="predicted"/>
<dbReference type="GO" id="GO:0009103">
    <property type="term" value="P:lipopolysaccharide biosynthetic process"/>
    <property type="evidence" value="ECO:0007669"/>
    <property type="project" value="TreeGrafter"/>
</dbReference>
<feature type="domain" description="Glycosyl transferase family 1" evidence="2">
    <location>
        <begin position="200"/>
        <end position="329"/>
    </location>
</feature>
<sequence>MKILHVIAQLPKQTGSGVYFTNVIQFMRQNHENAAIYGIQDNIQLNLDESIKKYPVEFKSEKLNFPIVGMSDEMPYDSTKYSDMTHDMIEDWTSEFTKQLKKAKQEFNPDVIVSHHCWMLSSLVLDIFDQTPVLLLNHGTDIRQTNLNPELFMTCVDNLNRAQKVLALSKKDVEPISDIFGIDKEKIVVTGGGYNSDIFYRRKEDPQNDRIRLLFAGKLSHAKGVYELCKAFKKLEEKYDNLELTLVGDVDIETKVELWDNTGNSLYFDLHNTSCQKKLSNKMRESDIYILPSYYEGLGLIAIEALGCGMRVVVTEIEGLIETLGDEINKSSAIEFVEMPRLKSIDEPYDSEIEPFVDRLAKGIEKQIIRIQNKEPIPEKIHELVLKHSWDHIMLEIENELVEIANLQ</sequence>
<dbReference type="Pfam" id="PF13439">
    <property type="entry name" value="Glyco_transf_4"/>
    <property type="match status" value="1"/>
</dbReference>
<evidence type="ECO:0000256" key="1">
    <source>
        <dbReference type="ARBA" id="ARBA00022679"/>
    </source>
</evidence>
<dbReference type="Proteomes" id="UP000215546">
    <property type="component" value="Unassembled WGS sequence"/>
</dbReference>
<evidence type="ECO:0000259" key="3">
    <source>
        <dbReference type="Pfam" id="PF13439"/>
    </source>
</evidence>